<name>W9E0N2_METTI</name>
<proteinExistence type="predicted"/>
<dbReference type="AlphaFoldDB" id="W9E0N2"/>
<keyword evidence="3" id="KW-1185">Reference proteome</keyword>
<sequence>MNQKYGAIFLAAIMVMSIFSYFVASFIGDSNDVEDTVTDVQDAPGFEVIDGTHFSADLNSISDGLAITPEGVTNIAYVDYARVYNTPLQVFAPNITDLYSVYNTLIVKRYSASNSDDFAFEAHVLNPETVGFEYMVADSYNGYEILSRGGDLYNVIGTPTLLGSASSLTKVIDVSSGTANVSTEYSEIMSYVDSGAEYQMLSSEDLIADQHYVEFRNMGDGNYSKTEVFLNPLDTTLDKIISLEDNSTERNLMYDVEIVDEGRIAKVVVTANTSNFYSLAMEQYY</sequence>
<dbReference type="EMBL" id="AZAJ01000001">
    <property type="protein sequence ID" value="ETA69171.1"/>
    <property type="molecule type" value="Genomic_DNA"/>
</dbReference>
<feature type="transmembrane region" description="Helical" evidence="1">
    <location>
        <begin position="7"/>
        <end position="27"/>
    </location>
</feature>
<evidence type="ECO:0000256" key="1">
    <source>
        <dbReference type="SAM" id="Phobius"/>
    </source>
</evidence>
<reference evidence="2 3" key="1">
    <citation type="submission" date="2013-08" db="EMBL/GenBank/DDBJ databases">
        <authorList>
            <consortium name="DOE Joint Genome Institute"/>
            <person name="Eisen J."/>
            <person name="Huntemann M."/>
            <person name="Han J."/>
            <person name="Chen A."/>
            <person name="Kyrpides N."/>
            <person name="Mavromatis K."/>
            <person name="Markowitz V."/>
            <person name="Palaniappan K."/>
            <person name="Ivanova N."/>
            <person name="Schaumberg A."/>
            <person name="Pati A."/>
            <person name="Liolios K."/>
            <person name="Nordberg H.P."/>
            <person name="Cantor M.N."/>
            <person name="Hua S.X."/>
            <person name="Woyke T."/>
        </authorList>
    </citation>
    <scope>NUCLEOTIDE SEQUENCE [LARGE SCALE GENOMIC DNA]</scope>
    <source>
        <strain evidence="2 3">DSM 2278</strain>
    </source>
</reference>
<dbReference type="OrthoDB" id="147885at2157"/>
<dbReference type="STRING" id="1090322.MettiDRAFT_2665"/>
<keyword evidence="1" id="KW-0472">Membrane</keyword>
<organism evidence="2 3">
    <name type="scientific">Methanolobus tindarius DSM 2278</name>
    <dbReference type="NCBI Taxonomy" id="1090322"/>
    <lineage>
        <taxon>Archaea</taxon>
        <taxon>Methanobacteriati</taxon>
        <taxon>Methanobacteriota</taxon>
        <taxon>Stenosarchaea group</taxon>
        <taxon>Methanomicrobia</taxon>
        <taxon>Methanosarcinales</taxon>
        <taxon>Methanosarcinaceae</taxon>
        <taxon>Methanolobus</taxon>
    </lineage>
</organism>
<evidence type="ECO:0000313" key="2">
    <source>
        <dbReference type="EMBL" id="ETA69171.1"/>
    </source>
</evidence>
<protein>
    <submittedName>
        <fullName evidence="2">Uncharacterized protein</fullName>
    </submittedName>
</protein>
<gene>
    <name evidence="2" type="ORF">MettiDRAFT_2665</name>
</gene>
<dbReference type="Proteomes" id="UP000019483">
    <property type="component" value="Unassembled WGS sequence"/>
</dbReference>
<evidence type="ECO:0000313" key="3">
    <source>
        <dbReference type="Proteomes" id="UP000019483"/>
    </source>
</evidence>
<keyword evidence="1" id="KW-1133">Transmembrane helix</keyword>
<comment type="caution">
    <text evidence="2">The sequence shown here is derived from an EMBL/GenBank/DDBJ whole genome shotgun (WGS) entry which is preliminary data.</text>
</comment>
<keyword evidence="1" id="KW-0812">Transmembrane</keyword>
<accession>W9E0N2</accession>
<dbReference type="RefSeq" id="WP_023846303.1">
    <property type="nucleotide sequence ID" value="NZ_AZAJ01000001.1"/>
</dbReference>